<evidence type="ECO:0000313" key="1">
    <source>
        <dbReference type="EMBL" id="KAK4028958.1"/>
    </source>
</evidence>
<dbReference type="Proteomes" id="UP001234178">
    <property type="component" value="Unassembled WGS sequence"/>
</dbReference>
<sequence length="69" mass="7620">MSSDFGAVQATSSTTTRRDATMATLSALVRVSQKNFTVWNTKWMAEMHKKQQKEKGRVKAAAAAVRFVA</sequence>
<evidence type="ECO:0000313" key="2">
    <source>
        <dbReference type="Proteomes" id="UP001234178"/>
    </source>
</evidence>
<proteinExistence type="predicted"/>
<accession>A0ABR0AV25</accession>
<reference evidence="1 2" key="1">
    <citation type="journal article" date="2023" name="Nucleic Acids Res.">
        <title>The hologenome of Daphnia magna reveals possible DNA methylation and microbiome-mediated evolution of the host genome.</title>
        <authorList>
            <person name="Chaturvedi A."/>
            <person name="Li X."/>
            <person name="Dhandapani V."/>
            <person name="Marshall H."/>
            <person name="Kissane S."/>
            <person name="Cuenca-Cambronero M."/>
            <person name="Asole G."/>
            <person name="Calvet F."/>
            <person name="Ruiz-Romero M."/>
            <person name="Marangio P."/>
            <person name="Guigo R."/>
            <person name="Rago D."/>
            <person name="Mirbahai L."/>
            <person name="Eastwood N."/>
            <person name="Colbourne J.K."/>
            <person name="Zhou J."/>
            <person name="Mallon E."/>
            <person name="Orsini L."/>
        </authorList>
    </citation>
    <scope>NUCLEOTIDE SEQUENCE [LARGE SCALE GENOMIC DNA]</scope>
    <source>
        <strain evidence="1">LRV0_1</strain>
    </source>
</reference>
<comment type="caution">
    <text evidence="1">The sequence shown here is derived from an EMBL/GenBank/DDBJ whole genome shotgun (WGS) entry which is preliminary data.</text>
</comment>
<organism evidence="1 2">
    <name type="scientific">Daphnia magna</name>
    <dbReference type="NCBI Taxonomy" id="35525"/>
    <lineage>
        <taxon>Eukaryota</taxon>
        <taxon>Metazoa</taxon>
        <taxon>Ecdysozoa</taxon>
        <taxon>Arthropoda</taxon>
        <taxon>Crustacea</taxon>
        <taxon>Branchiopoda</taxon>
        <taxon>Diplostraca</taxon>
        <taxon>Cladocera</taxon>
        <taxon>Anomopoda</taxon>
        <taxon>Daphniidae</taxon>
        <taxon>Daphnia</taxon>
    </lineage>
</organism>
<protein>
    <submittedName>
        <fullName evidence="1">Uncharacterized protein</fullName>
    </submittedName>
</protein>
<keyword evidence="2" id="KW-1185">Reference proteome</keyword>
<name>A0ABR0AV25_9CRUS</name>
<gene>
    <name evidence="1" type="ORF">OUZ56_021976</name>
</gene>
<dbReference type="EMBL" id="JAOYFB010000039">
    <property type="protein sequence ID" value="KAK4028958.1"/>
    <property type="molecule type" value="Genomic_DNA"/>
</dbReference>